<feature type="transmembrane region" description="Helical" evidence="1">
    <location>
        <begin position="119"/>
        <end position="145"/>
    </location>
</feature>
<reference evidence="2" key="1">
    <citation type="journal article" date="2021" name="Nat. Commun.">
        <title>Genetic determinants of endophytism in the Arabidopsis root mycobiome.</title>
        <authorList>
            <person name="Mesny F."/>
            <person name="Miyauchi S."/>
            <person name="Thiergart T."/>
            <person name="Pickel B."/>
            <person name="Atanasova L."/>
            <person name="Karlsson M."/>
            <person name="Huettel B."/>
            <person name="Barry K.W."/>
            <person name="Haridas S."/>
            <person name="Chen C."/>
            <person name="Bauer D."/>
            <person name="Andreopoulos W."/>
            <person name="Pangilinan J."/>
            <person name="LaButti K."/>
            <person name="Riley R."/>
            <person name="Lipzen A."/>
            <person name="Clum A."/>
            <person name="Drula E."/>
            <person name="Henrissat B."/>
            <person name="Kohler A."/>
            <person name="Grigoriev I.V."/>
            <person name="Martin F.M."/>
            <person name="Hacquard S."/>
        </authorList>
    </citation>
    <scope>NUCLEOTIDE SEQUENCE</scope>
    <source>
        <strain evidence="2">MPI-CAGE-CH-0235</strain>
    </source>
</reference>
<dbReference type="Proteomes" id="UP000813444">
    <property type="component" value="Unassembled WGS sequence"/>
</dbReference>
<proteinExistence type="predicted"/>
<evidence type="ECO:0000313" key="2">
    <source>
        <dbReference type="EMBL" id="KAH7319984.1"/>
    </source>
</evidence>
<gene>
    <name evidence="2" type="ORF">B0I35DRAFT_224970</name>
</gene>
<evidence type="ECO:0000313" key="3">
    <source>
        <dbReference type="Proteomes" id="UP000813444"/>
    </source>
</evidence>
<keyword evidence="3" id="KW-1185">Reference proteome</keyword>
<keyword evidence="1" id="KW-0472">Membrane</keyword>
<keyword evidence="1" id="KW-0812">Transmembrane</keyword>
<keyword evidence="1" id="KW-1133">Transmembrane helix</keyword>
<evidence type="ECO:0000256" key="1">
    <source>
        <dbReference type="SAM" id="Phobius"/>
    </source>
</evidence>
<sequence length="211" mass="24441">MALQLSFFMIRWLQKCPLHDSRRPLVPSRLSPTRWLHCFVASGIAVLNSATVCLVLFFFPKLVCVFTWATQYLPWHRETSNIAPHVLFVFTTRFPHGMALHGTTWHCMNNSLFLVRVEYMLWSCVDGLQLSVQFVAIVTVILPLVSHSLAFNFCTIISGPLHIVERQPTRTRYEKTTMADHKKDITKIKIKTKTKKQNKHSLLLPPHWDCL</sequence>
<name>A0A8K0WRH8_9HYPO</name>
<accession>A0A8K0WRH8</accession>
<comment type="caution">
    <text evidence="2">The sequence shown here is derived from an EMBL/GenBank/DDBJ whole genome shotgun (WGS) entry which is preliminary data.</text>
</comment>
<feature type="transmembrane region" description="Helical" evidence="1">
    <location>
        <begin position="35"/>
        <end position="59"/>
    </location>
</feature>
<protein>
    <submittedName>
        <fullName evidence="2">Uncharacterized protein</fullName>
    </submittedName>
</protein>
<organism evidence="2 3">
    <name type="scientific">Stachybotrys elegans</name>
    <dbReference type="NCBI Taxonomy" id="80388"/>
    <lineage>
        <taxon>Eukaryota</taxon>
        <taxon>Fungi</taxon>
        <taxon>Dikarya</taxon>
        <taxon>Ascomycota</taxon>
        <taxon>Pezizomycotina</taxon>
        <taxon>Sordariomycetes</taxon>
        <taxon>Hypocreomycetidae</taxon>
        <taxon>Hypocreales</taxon>
        <taxon>Stachybotryaceae</taxon>
        <taxon>Stachybotrys</taxon>
    </lineage>
</organism>
<dbReference type="EMBL" id="JAGPNK010000006">
    <property type="protein sequence ID" value="KAH7319984.1"/>
    <property type="molecule type" value="Genomic_DNA"/>
</dbReference>
<dbReference type="AlphaFoldDB" id="A0A8K0WRH8"/>